<dbReference type="PATRIC" id="fig|35746.4.peg.2425"/>
<keyword evidence="5" id="KW-0472">Membrane</keyword>
<reference evidence="8" key="3">
    <citation type="journal article" date="2021" name="Front. Microbiol.">
        <title>Cellular and Genomic Properties of Haloferax gibbonsii LR2-5, the Host of Euryarchaeal Virus HFTV1.</title>
        <authorList>
            <person name="Tittes C."/>
            <person name="Schwarzer S."/>
            <person name="Pfeiffer F."/>
            <person name="Dyall-Smith M."/>
            <person name="Rodriguez-Franco M."/>
            <person name="Oksanen H.M."/>
            <person name="Quax T.E.F."/>
        </authorList>
    </citation>
    <scope>NUCLEOTIDE SEQUENCE</scope>
    <source>
        <strain evidence="8">LR2-5</strain>
    </source>
</reference>
<dbReference type="Pfam" id="PF00535">
    <property type="entry name" value="Glycos_transf_2"/>
    <property type="match status" value="1"/>
</dbReference>
<dbReference type="GO" id="GO:0016757">
    <property type="term" value="F:glycosyltransferase activity"/>
    <property type="evidence" value="ECO:0007669"/>
    <property type="project" value="UniProtKB-KW"/>
</dbReference>
<evidence type="ECO:0000313" key="9">
    <source>
        <dbReference type="Proteomes" id="UP000066124"/>
    </source>
</evidence>
<gene>
    <name evidence="7" type="ORF">ABY42_11260</name>
    <name evidence="8" type="ORF">HfgLR_12055</name>
</gene>
<comment type="subcellular location">
    <subcellularLocation>
        <location evidence="1">Cell membrane</location>
    </subcellularLocation>
</comment>
<accession>A0A0K1IVE4</accession>
<dbReference type="GeneID" id="59460078"/>
<evidence type="ECO:0000259" key="6">
    <source>
        <dbReference type="Pfam" id="PF00535"/>
    </source>
</evidence>
<evidence type="ECO:0000256" key="2">
    <source>
        <dbReference type="ARBA" id="ARBA00022475"/>
    </source>
</evidence>
<dbReference type="Gene3D" id="3.90.550.10">
    <property type="entry name" value="Spore Coat Polysaccharide Biosynthesis Protein SpsA, Chain A"/>
    <property type="match status" value="1"/>
</dbReference>
<dbReference type="GO" id="GO:0005886">
    <property type="term" value="C:plasma membrane"/>
    <property type="evidence" value="ECO:0007669"/>
    <property type="project" value="UniProtKB-SubCell"/>
</dbReference>
<evidence type="ECO:0000256" key="5">
    <source>
        <dbReference type="ARBA" id="ARBA00023136"/>
    </source>
</evidence>
<dbReference type="PANTHER" id="PTHR43646">
    <property type="entry name" value="GLYCOSYLTRANSFERASE"/>
    <property type="match status" value="1"/>
</dbReference>
<dbReference type="PANTHER" id="PTHR43646:SF2">
    <property type="entry name" value="GLYCOSYLTRANSFERASE 2-LIKE DOMAIN-CONTAINING PROTEIN"/>
    <property type="match status" value="1"/>
</dbReference>
<evidence type="ECO:0000256" key="1">
    <source>
        <dbReference type="ARBA" id="ARBA00004236"/>
    </source>
</evidence>
<protein>
    <submittedName>
        <fullName evidence="7">Glycosyl transferase</fullName>
    </submittedName>
    <submittedName>
        <fullName evidence="8">Glycosyltransferase, type 2</fullName>
        <ecNumber evidence="8">2.4.-.-</ecNumber>
    </submittedName>
</protein>
<keyword evidence="3 8" id="KW-0328">Glycosyltransferase</keyword>
<dbReference type="InterPro" id="IPR029044">
    <property type="entry name" value="Nucleotide-diphossugar_trans"/>
</dbReference>
<name>A0A0K1IVE4_HALGI</name>
<proteinExistence type="predicted"/>
<dbReference type="InterPro" id="IPR001173">
    <property type="entry name" value="Glyco_trans_2-like"/>
</dbReference>
<keyword evidence="2" id="KW-1003">Cell membrane</keyword>
<dbReference type="AlphaFoldDB" id="A0A0K1IVE4"/>
<sequence length="232" mass="26110">MTTLSVVVPAYEEPANLQRCLSALDGQPAEVVVVAAGSDHTDEVARDHPACDMVVRDDGRGPGAARNLGVDAASGEVVLFTDADTVVPAAWVRAHRRHYDDPNVVGVGGPARPLEDSLRHRVLFKLLSDYWYRVSWPVGFVQQPTFNCSYRRDVFETHGGFDETLPFMEDTELSLRLKDRGEVVYDPETEVATSARRERDEGYLSLFLTYARAYVSHYVRDRRVRGRYFDSQ</sequence>
<reference evidence="9" key="1">
    <citation type="journal article" date="2015" name="J. Biotechnol.">
        <title>Complete genome sequence of Haloferax gibbonsii strain ARA6, a potential producer of polyhydroxyalkanoates and halocins isolated from Araruama, Rio de Janeiro, Brasil.</title>
        <authorList>
            <person name="Pinto L.H."/>
            <person name="D'Alincourt Carvalho-Assef A.P."/>
            <person name="Vieira R.P."/>
            <person name="Clementino M.M."/>
            <person name="Albano R.M."/>
        </authorList>
    </citation>
    <scope>NUCLEOTIDE SEQUENCE [LARGE SCALE GENOMIC DNA]</scope>
    <source>
        <strain evidence="9">ARA6</strain>
    </source>
</reference>
<reference evidence="7" key="2">
    <citation type="submission" date="2015-06" db="EMBL/GenBank/DDBJ databases">
        <authorList>
            <person name="Hoefler B.C."/>
            <person name="Straight P.D."/>
        </authorList>
    </citation>
    <scope>NUCLEOTIDE SEQUENCE [LARGE SCALE GENOMIC DNA]</scope>
    <source>
        <strain evidence="7">ARA6</strain>
    </source>
</reference>
<evidence type="ECO:0000313" key="8">
    <source>
        <dbReference type="EMBL" id="QOS12548.1"/>
    </source>
</evidence>
<organism evidence="7 9">
    <name type="scientific">Haloferax gibbonsii</name>
    <dbReference type="NCBI Taxonomy" id="35746"/>
    <lineage>
        <taxon>Archaea</taxon>
        <taxon>Methanobacteriati</taxon>
        <taxon>Methanobacteriota</taxon>
        <taxon>Stenosarchaea group</taxon>
        <taxon>Halobacteria</taxon>
        <taxon>Halobacteriales</taxon>
        <taxon>Haloferacaceae</taxon>
        <taxon>Haloferax</taxon>
    </lineage>
</organism>
<evidence type="ECO:0000313" key="7">
    <source>
        <dbReference type="EMBL" id="AKU08280.1"/>
    </source>
</evidence>
<dbReference type="Proteomes" id="UP000066124">
    <property type="component" value="Chromosome"/>
</dbReference>
<dbReference type="EMBL" id="CP011947">
    <property type="protein sequence ID" value="AKU08280.1"/>
    <property type="molecule type" value="Genomic_DNA"/>
</dbReference>
<dbReference type="RefSeq" id="WP_049905111.1">
    <property type="nucleotide sequence ID" value="NZ_CP011947.1"/>
</dbReference>
<evidence type="ECO:0000256" key="4">
    <source>
        <dbReference type="ARBA" id="ARBA00022679"/>
    </source>
</evidence>
<keyword evidence="4 7" id="KW-0808">Transferase</keyword>
<dbReference type="EMBL" id="CP063205">
    <property type="protein sequence ID" value="QOS12548.1"/>
    <property type="molecule type" value="Genomic_DNA"/>
</dbReference>
<dbReference type="EC" id="2.4.-.-" evidence="8"/>
<evidence type="ECO:0000256" key="3">
    <source>
        <dbReference type="ARBA" id="ARBA00022676"/>
    </source>
</evidence>
<dbReference type="Proteomes" id="UP000663064">
    <property type="component" value="Chromosome"/>
</dbReference>
<feature type="domain" description="Glycosyltransferase 2-like" evidence="6">
    <location>
        <begin position="5"/>
        <end position="157"/>
    </location>
</feature>
<dbReference type="SUPFAM" id="SSF53448">
    <property type="entry name" value="Nucleotide-diphospho-sugar transferases"/>
    <property type="match status" value="1"/>
</dbReference>
<dbReference type="KEGG" id="hgi:ABY42_11260"/>